<dbReference type="AlphaFoldDB" id="A0A1Y1X0B5"/>
<evidence type="ECO:0000256" key="3">
    <source>
        <dbReference type="ARBA" id="ARBA00023002"/>
    </source>
</evidence>
<comment type="caution">
    <text evidence="4">The sequence shown here is derived from an EMBL/GenBank/DDBJ whole genome shotgun (WGS) entry which is preliminary data.</text>
</comment>
<dbReference type="GO" id="GO:0051213">
    <property type="term" value="F:dioxygenase activity"/>
    <property type="evidence" value="ECO:0007669"/>
    <property type="project" value="UniProtKB-KW"/>
</dbReference>
<evidence type="ECO:0000313" key="5">
    <source>
        <dbReference type="Proteomes" id="UP000193944"/>
    </source>
</evidence>
<dbReference type="EMBL" id="MCFG01000181">
    <property type="protein sequence ID" value="ORX79257.1"/>
    <property type="molecule type" value="Genomic_DNA"/>
</dbReference>
<dbReference type="InterPro" id="IPR004136">
    <property type="entry name" value="NMO"/>
</dbReference>
<gene>
    <name evidence="4" type="ORF">BCR32DRAFT_281542</name>
</gene>
<evidence type="ECO:0000256" key="2">
    <source>
        <dbReference type="ARBA" id="ARBA00022643"/>
    </source>
</evidence>
<reference evidence="4 5" key="2">
    <citation type="submission" date="2016-08" db="EMBL/GenBank/DDBJ databases">
        <title>Pervasive Adenine N6-methylation of Active Genes in Fungi.</title>
        <authorList>
            <consortium name="DOE Joint Genome Institute"/>
            <person name="Mondo S.J."/>
            <person name="Dannebaum R.O."/>
            <person name="Kuo R.C."/>
            <person name="Labutti K."/>
            <person name="Haridas S."/>
            <person name="Kuo A."/>
            <person name="Salamov A."/>
            <person name="Ahrendt S.R."/>
            <person name="Lipzen A."/>
            <person name="Sullivan W."/>
            <person name="Andreopoulos W.B."/>
            <person name="Clum A."/>
            <person name="Lindquist E."/>
            <person name="Daum C."/>
            <person name="Ramamoorthy G.K."/>
            <person name="Gryganskyi A."/>
            <person name="Culley D."/>
            <person name="Magnuson J.K."/>
            <person name="James T.Y."/>
            <person name="O'Malley M.A."/>
            <person name="Stajich J.E."/>
            <person name="Spatafora J.W."/>
            <person name="Visel A."/>
            <person name="Grigoriev I.V."/>
        </authorList>
    </citation>
    <scope>NUCLEOTIDE SEQUENCE [LARGE SCALE GENOMIC DNA]</scope>
    <source>
        <strain evidence="4 5">S4</strain>
    </source>
</reference>
<dbReference type="InterPro" id="IPR001295">
    <property type="entry name" value="Dihydroorotate_DH_CS"/>
</dbReference>
<dbReference type="GO" id="GO:0006207">
    <property type="term" value="P:'de novo' pyrimidine nucleobase biosynthetic process"/>
    <property type="evidence" value="ECO:0007669"/>
    <property type="project" value="InterPro"/>
</dbReference>
<sequence>MSTNRVCQILKIQKPVIQAPLAWITSPELVAAVSNAGGLGVLGVNGGLSKPLKTVSETKEAMRKSIRKIRELTDKPFAVNTFPKAIDPFGFSSAIIELCKEENVKNIVYVGPTEQDNIRELKNEGFTLITRELNPTVRGAIKAEEAGADIIVATGCDEGGTMPSYSTGTTSIVSLLSEAVKVPILAAGGIVNEKMAKISALAGAEGAFAGTRFILSNECPASDITKKDILSTHPDDYLLYTILDGEARYRTTPHKIGRDGVEANKKGNFNPTTGSFYEGMLKGNLDAGVISVSCLAPLIKSIDPCKKIVEELARGYNC</sequence>
<accession>A0A1Y1X0B5</accession>
<dbReference type="PANTHER" id="PTHR32332">
    <property type="entry name" value="2-NITROPROPANE DIOXYGENASE"/>
    <property type="match status" value="1"/>
</dbReference>
<keyword evidence="4" id="KW-0223">Dioxygenase</keyword>
<dbReference type="PANTHER" id="PTHR32332:SF20">
    <property type="entry name" value="2-NITROPROPANE DIOXYGENASE-LIKE PROTEIN"/>
    <property type="match status" value="1"/>
</dbReference>
<evidence type="ECO:0000313" key="4">
    <source>
        <dbReference type="EMBL" id="ORX79257.1"/>
    </source>
</evidence>
<dbReference type="GO" id="GO:0018580">
    <property type="term" value="F:nitronate monooxygenase activity"/>
    <property type="evidence" value="ECO:0007669"/>
    <property type="project" value="InterPro"/>
</dbReference>
<dbReference type="Proteomes" id="UP000193944">
    <property type="component" value="Unassembled WGS sequence"/>
</dbReference>
<dbReference type="CDD" id="cd04730">
    <property type="entry name" value="NPD_like"/>
    <property type="match status" value="1"/>
</dbReference>
<protein>
    <submittedName>
        <fullName evidence="4">2-nitropropane dioxygenase-like enzyme</fullName>
    </submittedName>
</protein>
<dbReference type="OrthoDB" id="10265891at2759"/>
<keyword evidence="2" id="KW-0288">FMN</keyword>
<organism evidence="4 5">
    <name type="scientific">Anaeromyces robustus</name>
    <dbReference type="NCBI Taxonomy" id="1754192"/>
    <lineage>
        <taxon>Eukaryota</taxon>
        <taxon>Fungi</taxon>
        <taxon>Fungi incertae sedis</taxon>
        <taxon>Chytridiomycota</taxon>
        <taxon>Chytridiomycota incertae sedis</taxon>
        <taxon>Neocallimastigomycetes</taxon>
        <taxon>Neocallimastigales</taxon>
        <taxon>Neocallimastigaceae</taxon>
        <taxon>Anaeromyces</taxon>
    </lineage>
</organism>
<dbReference type="STRING" id="1754192.A0A1Y1X0B5"/>
<reference evidence="4 5" key="1">
    <citation type="submission" date="2016-08" db="EMBL/GenBank/DDBJ databases">
        <title>A Parts List for Fungal Cellulosomes Revealed by Comparative Genomics.</title>
        <authorList>
            <consortium name="DOE Joint Genome Institute"/>
            <person name="Haitjema C.H."/>
            <person name="Gilmore S.P."/>
            <person name="Henske J.K."/>
            <person name="Solomon K.V."/>
            <person name="De Groot R."/>
            <person name="Kuo A."/>
            <person name="Mondo S.J."/>
            <person name="Salamov A.A."/>
            <person name="Labutti K."/>
            <person name="Zhao Z."/>
            <person name="Chiniquy J."/>
            <person name="Barry K."/>
            <person name="Brewer H.M."/>
            <person name="Purvine S.O."/>
            <person name="Wright A.T."/>
            <person name="Boxma B."/>
            <person name="Van Alen T."/>
            <person name="Hackstein J.H."/>
            <person name="Baker S.E."/>
            <person name="Grigoriev I.V."/>
            <person name="O'Malley M.A."/>
        </authorList>
    </citation>
    <scope>NUCLEOTIDE SEQUENCE [LARGE SCALE GENOMIC DNA]</scope>
    <source>
        <strain evidence="4 5">S4</strain>
    </source>
</reference>
<dbReference type="InterPro" id="IPR013785">
    <property type="entry name" value="Aldolase_TIM"/>
</dbReference>
<dbReference type="SUPFAM" id="SSF51412">
    <property type="entry name" value="Inosine monophosphate dehydrogenase (IMPDH)"/>
    <property type="match status" value="1"/>
</dbReference>
<keyword evidence="5" id="KW-1185">Reference proteome</keyword>
<dbReference type="PROSITE" id="PS00912">
    <property type="entry name" value="DHODEHASE_2"/>
    <property type="match status" value="1"/>
</dbReference>
<dbReference type="Pfam" id="PF03060">
    <property type="entry name" value="NMO"/>
    <property type="match status" value="1"/>
</dbReference>
<keyword evidence="3" id="KW-0560">Oxidoreductase</keyword>
<dbReference type="GO" id="GO:0016627">
    <property type="term" value="F:oxidoreductase activity, acting on the CH-CH group of donors"/>
    <property type="evidence" value="ECO:0007669"/>
    <property type="project" value="InterPro"/>
</dbReference>
<proteinExistence type="predicted"/>
<keyword evidence="1" id="KW-0285">Flavoprotein</keyword>
<name>A0A1Y1X0B5_9FUNG</name>
<dbReference type="Gene3D" id="3.20.20.70">
    <property type="entry name" value="Aldolase class I"/>
    <property type="match status" value="1"/>
</dbReference>
<evidence type="ECO:0000256" key="1">
    <source>
        <dbReference type="ARBA" id="ARBA00022630"/>
    </source>
</evidence>